<organism evidence="2 3">
    <name type="scientific">Ensete ventricosum</name>
    <name type="common">Abyssinian banana</name>
    <name type="synonym">Musa ensete</name>
    <dbReference type="NCBI Taxonomy" id="4639"/>
    <lineage>
        <taxon>Eukaryota</taxon>
        <taxon>Viridiplantae</taxon>
        <taxon>Streptophyta</taxon>
        <taxon>Embryophyta</taxon>
        <taxon>Tracheophyta</taxon>
        <taxon>Spermatophyta</taxon>
        <taxon>Magnoliopsida</taxon>
        <taxon>Liliopsida</taxon>
        <taxon>Zingiberales</taxon>
        <taxon>Musaceae</taxon>
        <taxon>Ensete</taxon>
    </lineage>
</organism>
<evidence type="ECO:0000256" key="1">
    <source>
        <dbReference type="SAM" id="MobiDB-lite"/>
    </source>
</evidence>
<evidence type="ECO:0000313" key="2">
    <source>
        <dbReference type="EMBL" id="RRT74942.1"/>
    </source>
</evidence>
<protein>
    <submittedName>
        <fullName evidence="2">Uncharacterized protein</fullName>
    </submittedName>
</protein>
<sequence>MGRGSVVAGKRRQWRREASSFPRRLKRREGDKEKTVAKKSPPHEVLLIRSAVPRFSDHRHLPLLLPLSRCSQAAAW</sequence>
<evidence type="ECO:0000313" key="3">
    <source>
        <dbReference type="Proteomes" id="UP000287651"/>
    </source>
</evidence>
<accession>A0A427AFI7</accession>
<dbReference type="EMBL" id="AMZH03002628">
    <property type="protein sequence ID" value="RRT74942.1"/>
    <property type="molecule type" value="Genomic_DNA"/>
</dbReference>
<feature type="region of interest" description="Disordered" evidence="1">
    <location>
        <begin position="1"/>
        <end position="41"/>
    </location>
</feature>
<reference evidence="2 3" key="1">
    <citation type="journal article" date="2014" name="Agronomy (Basel)">
        <title>A Draft Genome Sequence for Ensete ventricosum, the Drought-Tolerant Tree Against Hunger.</title>
        <authorList>
            <person name="Harrison J."/>
            <person name="Moore K.A."/>
            <person name="Paszkiewicz K."/>
            <person name="Jones T."/>
            <person name="Grant M."/>
            <person name="Ambacheew D."/>
            <person name="Muzemil S."/>
            <person name="Studholme D.J."/>
        </authorList>
    </citation>
    <scope>NUCLEOTIDE SEQUENCE [LARGE SCALE GENOMIC DNA]</scope>
</reference>
<dbReference type="AlphaFoldDB" id="A0A427AFI7"/>
<name>A0A427AFI7_ENSVE</name>
<proteinExistence type="predicted"/>
<dbReference type="Proteomes" id="UP000287651">
    <property type="component" value="Unassembled WGS sequence"/>
</dbReference>
<comment type="caution">
    <text evidence="2">The sequence shown here is derived from an EMBL/GenBank/DDBJ whole genome shotgun (WGS) entry which is preliminary data.</text>
</comment>
<gene>
    <name evidence="2" type="ORF">B296_00013280</name>
</gene>